<reference evidence="3" key="2">
    <citation type="submission" date="2025-08" db="UniProtKB">
        <authorList>
            <consortium name="RefSeq"/>
        </authorList>
    </citation>
    <scope>IDENTIFICATION</scope>
    <source>
        <tissue evidence="3">Whole body</tissue>
    </source>
</reference>
<dbReference type="GeneID" id="135193889"/>
<sequence>MELRAAFRPSRPEAHQRRRRSRPLDSECLYSGVVRSMALYGAPIWVDALTADNRALLRKPQRVIAVRDIRGYRTVSWTAVTLRCPGRRGSAEVGRIRALAQQALITRWQEDVGSPTVGLATVEAIRPHLSRWIERKKGTLTFRMTVQVLTGHGCFGKYLHGIVRREVSPSCYECGAPVDTAHHSLSECTAWGPQRHTLAATMGGDLSPPSIVKEMLGSETCWSEMRSFCENVISRKEAAEREREEDAAWVNPAYLGALGVQGSGESQTPPPTPTFHHVGKRVTRFSSEKKKKRSFSL</sequence>
<evidence type="ECO:0000313" key="3">
    <source>
        <dbReference type="RefSeq" id="XP_064074329.1"/>
    </source>
</evidence>
<keyword evidence="2" id="KW-1185">Reference proteome</keyword>
<protein>
    <submittedName>
        <fullName evidence="3">Uncharacterized protein LOC135193889</fullName>
    </submittedName>
</protein>
<accession>A0ABM4ASN6</accession>
<proteinExistence type="predicted"/>
<organism evidence="2 3">
    <name type="scientific">Vanessa tameamea</name>
    <name type="common">Kamehameha butterfly</name>
    <dbReference type="NCBI Taxonomy" id="334116"/>
    <lineage>
        <taxon>Eukaryota</taxon>
        <taxon>Metazoa</taxon>
        <taxon>Ecdysozoa</taxon>
        <taxon>Arthropoda</taxon>
        <taxon>Hexapoda</taxon>
        <taxon>Insecta</taxon>
        <taxon>Pterygota</taxon>
        <taxon>Neoptera</taxon>
        <taxon>Endopterygota</taxon>
        <taxon>Lepidoptera</taxon>
        <taxon>Glossata</taxon>
        <taxon>Ditrysia</taxon>
        <taxon>Papilionoidea</taxon>
        <taxon>Nymphalidae</taxon>
        <taxon>Nymphalinae</taxon>
        <taxon>Vanessa</taxon>
    </lineage>
</organism>
<reference evidence="2" key="1">
    <citation type="submission" date="2025-05" db="UniProtKB">
        <authorList>
            <consortium name="RefSeq"/>
        </authorList>
    </citation>
    <scope>NUCLEOTIDE SEQUENCE [LARGE SCALE GENOMIC DNA]</scope>
</reference>
<gene>
    <name evidence="3" type="primary">LOC135193889</name>
</gene>
<feature type="region of interest" description="Disordered" evidence="1">
    <location>
        <begin position="1"/>
        <end position="21"/>
    </location>
</feature>
<feature type="region of interest" description="Disordered" evidence="1">
    <location>
        <begin position="259"/>
        <end position="297"/>
    </location>
</feature>
<dbReference type="Proteomes" id="UP001652626">
    <property type="component" value="Chromosome 3"/>
</dbReference>
<feature type="compositionally biased region" description="Basic and acidic residues" evidence="1">
    <location>
        <begin position="1"/>
        <end position="15"/>
    </location>
</feature>
<evidence type="ECO:0000256" key="1">
    <source>
        <dbReference type="SAM" id="MobiDB-lite"/>
    </source>
</evidence>
<evidence type="ECO:0000313" key="2">
    <source>
        <dbReference type="Proteomes" id="UP001652626"/>
    </source>
</evidence>
<name>A0ABM4ASN6_VANTA</name>
<feature type="compositionally biased region" description="Basic residues" evidence="1">
    <location>
        <begin position="277"/>
        <end position="297"/>
    </location>
</feature>
<dbReference type="RefSeq" id="XP_064074329.1">
    <property type="nucleotide sequence ID" value="XM_064218259.1"/>
</dbReference>